<name>A0A2I2FLF6_ASPCN</name>
<dbReference type="EMBL" id="KZ559120">
    <property type="protein sequence ID" value="PLB41456.1"/>
    <property type="molecule type" value="Genomic_DNA"/>
</dbReference>
<dbReference type="GeneID" id="36527973"/>
<feature type="non-terminal residue" evidence="1">
    <location>
        <position position="59"/>
    </location>
</feature>
<evidence type="ECO:0000313" key="1">
    <source>
        <dbReference type="EMBL" id="PLB41456.1"/>
    </source>
</evidence>
<gene>
    <name evidence="1" type="ORF">BDW47DRAFT_99099</name>
</gene>
<dbReference type="RefSeq" id="XP_024675468.1">
    <property type="nucleotide sequence ID" value="XM_024820813.1"/>
</dbReference>
<accession>A0A2I2FLF6</accession>
<organism evidence="1 2">
    <name type="scientific">Aspergillus candidus</name>
    <dbReference type="NCBI Taxonomy" id="41067"/>
    <lineage>
        <taxon>Eukaryota</taxon>
        <taxon>Fungi</taxon>
        <taxon>Dikarya</taxon>
        <taxon>Ascomycota</taxon>
        <taxon>Pezizomycotina</taxon>
        <taxon>Eurotiomycetes</taxon>
        <taxon>Eurotiomycetidae</taxon>
        <taxon>Eurotiales</taxon>
        <taxon>Aspergillaceae</taxon>
        <taxon>Aspergillus</taxon>
        <taxon>Aspergillus subgen. Circumdati</taxon>
    </lineage>
</organism>
<protein>
    <submittedName>
        <fullName evidence="1">Uncharacterized protein</fullName>
    </submittedName>
</protein>
<proteinExistence type="predicted"/>
<evidence type="ECO:0000313" key="2">
    <source>
        <dbReference type="Proteomes" id="UP000234585"/>
    </source>
</evidence>
<keyword evidence="2" id="KW-1185">Reference proteome</keyword>
<dbReference type="Proteomes" id="UP000234585">
    <property type="component" value="Unassembled WGS sequence"/>
</dbReference>
<dbReference type="AlphaFoldDB" id="A0A2I2FLF6"/>
<sequence length="59" mass="6749">MQLALPVETIERLYPETYLRRGERFFHPEPRVCSGGSGAFPVHRIEDHCPSLRLASPDL</sequence>
<reference evidence="1 2" key="1">
    <citation type="submission" date="2017-12" db="EMBL/GenBank/DDBJ databases">
        <authorList>
            <consortium name="DOE Joint Genome Institute"/>
            <person name="Haridas S."/>
            <person name="Kjaerbolling I."/>
            <person name="Vesth T.C."/>
            <person name="Frisvad J.C."/>
            <person name="Nybo J.L."/>
            <person name="Theobald S."/>
            <person name="Kuo A."/>
            <person name="Bowyer P."/>
            <person name="Matsuda Y."/>
            <person name="Mondo S."/>
            <person name="Lyhne E.K."/>
            <person name="Kogle M.E."/>
            <person name="Clum A."/>
            <person name="Lipzen A."/>
            <person name="Salamov A."/>
            <person name="Ngan C.Y."/>
            <person name="Daum C."/>
            <person name="Chiniquy J."/>
            <person name="Barry K."/>
            <person name="LaButti K."/>
            <person name="Simmons B.A."/>
            <person name="Magnuson J.K."/>
            <person name="Mortensen U.H."/>
            <person name="Larsen T.O."/>
            <person name="Grigoriev I.V."/>
            <person name="Baker S.E."/>
            <person name="Andersen M.R."/>
            <person name="Nordberg H.P."/>
            <person name="Cantor M.N."/>
            <person name="Hua S.X."/>
        </authorList>
    </citation>
    <scope>NUCLEOTIDE SEQUENCE [LARGE SCALE GENOMIC DNA]</scope>
    <source>
        <strain evidence="1 2">CBS 102.13</strain>
    </source>
</reference>